<feature type="signal peptide" evidence="3">
    <location>
        <begin position="1"/>
        <end position="28"/>
    </location>
</feature>
<evidence type="ECO:0000256" key="1">
    <source>
        <dbReference type="ARBA" id="ARBA00010333"/>
    </source>
</evidence>
<dbReference type="PANTHER" id="PTHR35936:SF19">
    <property type="entry name" value="AMINO-ACID-BINDING PROTEIN YXEM-RELATED"/>
    <property type="match status" value="1"/>
</dbReference>
<comment type="similarity">
    <text evidence="1">Belongs to the bacterial solute-binding protein 3 family.</text>
</comment>
<protein>
    <submittedName>
        <fullName evidence="5">Transporter substrate-binding domain-containing protein</fullName>
    </submittedName>
</protein>
<gene>
    <name evidence="5" type="ORF">IF202_08985</name>
</gene>
<dbReference type="SMART" id="SM00062">
    <property type="entry name" value="PBPb"/>
    <property type="match status" value="1"/>
</dbReference>
<sequence length="276" mass="30029">MKANRIVTPLKIALFSLATTLAATTAHADVLSDVKSKGELVIGTELQFAPFDFLVNGKHEGLNKDFFTEVGKELGVKVTYIDLPWTSVLPGLEANKYDMVGGPVSITAARMKRYSFSNAISDASVALLKRKGNTKIMKSEDIADMNVGAGQGSAPAAQLEAFSNTLSKPANIKLYVDNNQAYSEIMTGRVDAVANSLPNIAYIASQHKNFEVVMPPFGTEAYSGYVFRNDDESKSLIESINKIMAKMTKDGRMAEIQKKWFGIAIELPQTPIVPKI</sequence>
<feature type="chain" id="PRO_5045918067" evidence="3">
    <location>
        <begin position="29"/>
        <end position="276"/>
    </location>
</feature>
<dbReference type="Proteomes" id="UP000604161">
    <property type="component" value="Unassembled WGS sequence"/>
</dbReference>
<name>A0ABR8NYR6_9GAMM</name>
<accession>A0ABR8NYR6</accession>
<dbReference type="RefSeq" id="WP_191594529.1">
    <property type="nucleotide sequence ID" value="NZ_JACYFC010000002.1"/>
</dbReference>
<keyword evidence="2 3" id="KW-0732">Signal</keyword>
<dbReference type="InterPro" id="IPR001638">
    <property type="entry name" value="Solute-binding_3/MltF_N"/>
</dbReference>
<organism evidence="5 6">
    <name type="scientific">Marinomonas colpomeniae</name>
    <dbReference type="NCBI Taxonomy" id="2774408"/>
    <lineage>
        <taxon>Bacteria</taxon>
        <taxon>Pseudomonadati</taxon>
        <taxon>Pseudomonadota</taxon>
        <taxon>Gammaproteobacteria</taxon>
        <taxon>Oceanospirillales</taxon>
        <taxon>Oceanospirillaceae</taxon>
        <taxon>Marinomonas</taxon>
    </lineage>
</organism>
<reference evidence="5 6" key="1">
    <citation type="submission" date="2020-09" db="EMBL/GenBank/DDBJ databases">
        <title>Marinomonas sp. nov., isolated from the cysticercosis algae of Qingdao, China.</title>
        <authorList>
            <person name="Sun X."/>
        </authorList>
    </citation>
    <scope>NUCLEOTIDE SEQUENCE [LARGE SCALE GENOMIC DNA]</scope>
    <source>
        <strain evidence="5 6">SM2066</strain>
    </source>
</reference>
<evidence type="ECO:0000313" key="6">
    <source>
        <dbReference type="Proteomes" id="UP000604161"/>
    </source>
</evidence>
<comment type="caution">
    <text evidence="5">The sequence shown here is derived from an EMBL/GenBank/DDBJ whole genome shotgun (WGS) entry which is preliminary data.</text>
</comment>
<feature type="domain" description="Solute-binding protein family 3/N-terminal" evidence="4">
    <location>
        <begin position="39"/>
        <end position="264"/>
    </location>
</feature>
<evidence type="ECO:0000256" key="3">
    <source>
        <dbReference type="SAM" id="SignalP"/>
    </source>
</evidence>
<keyword evidence="6" id="KW-1185">Reference proteome</keyword>
<dbReference type="PANTHER" id="PTHR35936">
    <property type="entry name" value="MEMBRANE-BOUND LYTIC MUREIN TRANSGLYCOSYLASE F"/>
    <property type="match status" value="1"/>
</dbReference>
<evidence type="ECO:0000259" key="4">
    <source>
        <dbReference type="SMART" id="SM00062"/>
    </source>
</evidence>
<evidence type="ECO:0000313" key="5">
    <source>
        <dbReference type="EMBL" id="MBD5771188.1"/>
    </source>
</evidence>
<dbReference type="Pfam" id="PF00497">
    <property type="entry name" value="SBP_bac_3"/>
    <property type="match status" value="1"/>
</dbReference>
<proteinExistence type="inferred from homology"/>
<dbReference type="Gene3D" id="3.40.190.10">
    <property type="entry name" value="Periplasmic binding protein-like II"/>
    <property type="match status" value="2"/>
</dbReference>
<dbReference type="EMBL" id="JACYFC010000002">
    <property type="protein sequence ID" value="MBD5771188.1"/>
    <property type="molecule type" value="Genomic_DNA"/>
</dbReference>
<evidence type="ECO:0000256" key="2">
    <source>
        <dbReference type="ARBA" id="ARBA00022729"/>
    </source>
</evidence>
<dbReference type="SUPFAM" id="SSF53850">
    <property type="entry name" value="Periplasmic binding protein-like II"/>
    <property type="match status" value="1"/>
</dbReference>